<organism evidence="2 3">
    <name type="scientific">Sorghum bicolor</name>
    <name type="common">Sorghum</name>
    <name type="synonym">Sorghum vulgare</name>
    <dbReference type="NCBI Taxonomy" id="4558"/>
    <lineage>
        <taxon>Eukaryota</taxon>
        <taxon>Viridiplantae</taxon>
        <taxon>Streptophyta</taxon>
        <taxon>Embryophyta</taxon>
        <taxon>Tracheophyta</taxon>
        <taxon>Spermatophyta</taxon>
        <taxon>Magnoliopsida</taxon>
        <taxon>Liliopsida</taxon>
        <taxon>Poales</taxon>
        <taxon>Poaceae</taxon>
        <taxon>PACMAD clade</taxon>
        <taxon>Panicoideae</taxon>
        <taxon>Andropogonodae</taxon>
        <taxon>Andropogoneae</taxon>
        <taxon>Sorghinae</taxon>
        <taxon>Sorghum</taxon>
    </lineage>
</organism>
<sequence>MLSRGKKPDRERGGGRGTCMESARCLPTGWLSRRYRPRHRHRHRHRHQRRMQQRPGWMGGPLAAGRPEFIVSCLGSGCVCVGMGIYKFIP</sequence>
<dbReference type="InParanoid" id="A0A1B6PU08"/>
<keyword evidence="3" id="KW-1185">Reference proteome</keyword>
<protein>
    <submittedName>
        <fullName evidence="2">Uncharacterized protein</fullName>
    </submittedName>
</protein>
<proteinExistence type="predicted"/>
<gene>
    <name evidence="2" type="ORF">SORBI_3005G219800</name>
</gene>
<accession>A0A1B6PU08</accession>
<feature type="compositionally biased region" description="Basic and acidic residues" evidence="1">
    <location>
        <begin position="1"/>
        <end position="14"/>
    </location>
</feature>
<dbReference type="AlphaFoldDB" id="A0A1B6PU08"/>
<evidence type="ECO:0000313" key="2">
    <source>
        <dbReference type="EMBL" id="KXG29154.1"/>
    </source>
</evidence>
<name>A0A1B6PU08_SORBI</name>
<dbReference type="EMBL" id="CM000764">
    <property type="protein sequence ID" value="KXG29154.1"/>
    <property type="molecule type" value="Genomic_DNA"/>
</dbReference>
<evidence type="ECO:0000313" key="3">
    <source>
        <dbReference type="Proteomes" id="UP000000768"/>
    </source>
</evidence>
<reference evidence="3" key="2">
    <citation type="journal article" date="2018" name="Plant J.">
        <title>The Sorghum bicolor reference genome: improved assembly, gene annotations, a transcriptome atlas, and signatures of genome organization.</title>
        <authorList>
            <person name="McCormick R.F."/>
            <person name="Truong S.K."/>
            <person name="Sreedasyam A."/>
            <person name="Jenkins J."/>
            <person name="Shu S."/>
            <person name="Sims D."/>
            <person name="Kennedy M."/>
            <person name="Amirebrahimi M."/>
            <person name="Weers B.D."/>
            <person name="McKinley B."/>
            <person name="Mattison A."/>
            <person name="Morishige D.T."/>
            <person name="Grimwood J."/>
            <person name="Schmutz J."/>
            <person name="Mullet J.E."/>
        </authorList>
    </citation>
    <scope>NUCLEOTIDE SEQUENCE [LARGE SCALE GENOMIC DNA]</scope>
    <source>
        <strain evidence="3">cv. BTx623</strain>
    </source>
</reference>
<feature type="region of interest" description="Disordered" evidence="1">
    <location>
        <begin position="36"/>
        <end position="59"/>
    </location>
</feature>
<dbReference type="Proteomes" id="UP000000768">
    <property type="component" value="Chromosome 5"/>
</dbReference>
<dbReference type="Gramene" id="KXG29154">
    <property type="protein sequence ID" value="KXG29154"/>
    <property type="gene ID" value="SORBI_3005G219800"/>
</dbReference>
<reference evidence="2 3" key="1">
    <citation type="journal article" date="2009" name="Nature">
        <title>The Sorghum bicolor genome and the diversification of grasses.</title>
        <authorList>
            <person name="Paterson A.H."/>
            <person name="Bowers J.E."/>
            <person name="Bruggmann R."/>
            <person name="Dubchak I."/>
            <person name="Grimwood J."/>
            <person name="Gundlach H."/>
            <person name="Haberer G."/>
            <person name="Hellsten U."/>
            <person name="Mitros T."/>
            <person name="Poliakov A."/>
            <person name="Schmutz J."/>
            <person name="Spannagl M."/>
            <person name="Tang H."/>
            <person name="Wang X."/>
            <person name="Wicker T."/>
            <person name="Bharti A.K."/>
            <person name="Chapman J."/>
            <person name="Feltus F.A."/>
            <person name="Gowik U."/>
            <person name="Grigoriev I.V."/>
            <person name="Lyons E."/>
            <person name="Maher C.A."/>
            <person name="Martis M."/>
            <person name="Narechania A."/>
            <person name="Otillar R.P."/>
            <person name="Penning B.W."/>
            <person name="Salamov A.A."/>
            <person name="Wang Y."/>
            <person name="Zhang L."/>
            <person name="Carpita N.C."/>
            <person name="Freeling M."/>
            <person name="Gingle A.R."/>
            <person name="Hash C.T."/>
            <person name="Keller B."/>
            <person name="Klein P."/>
            <person name="Kresovich S."/>
            <person name="McCann M.C."/>
            <person name="Ming R."/>
            <person name="Peterson D.G."/>
            <person name="Mehboob-ur-Rahman"/>
            <person name="Ware D."/>
            <person name="Westhoff P."/>
            <person name="Mayer K.F."/>
            <person name="Messing J."/>
            <person name="Rokhsar D.S."/>
        </authorList>
    </citation>
    <scope>NUCLEOTIDE SEQUENCE [LARGE SCALE GENOMIC DNA]</scope>
    <source>
        <strain evidence="3">cv. BTx623</strain>
    </source>
</reference>
<feature type="compositionally biased region" description="Basic residues" evidence="1">
    <location>
        <begin position="36"/>
        <end position="52"/>
    </location>
</feature>
<feature type="region of interest" description="Disordered" evidence="1">
    <location>
        <begin position="1"/>
        <end position="20"/>
    </location>
</feature>
<evidence type="ECO:0000256" key="1">
    <source>
        <dbReference type="SAM" id="MobiDB-lite"/>
    </source>
</evidence>